<organism evidence="1 2">
    <name type="scientific">Lithospermum erythrorhizon</name>
    <name type="common">Purple gromwell</name>
    <name type="synonym">Lithospermum officinale var. erythrorhizon</name>
    <dbReference type="NCBI Taxonomy" id="34254"/>
    <lineage>
        <taxon>Eukaryota</taxon>
        <taxon>Viridiplantae</taxon>
        <taxon>Streptophyta</taxon>
        <taxon>Embryophyta</taxon>
        <taxon>Tracheophyta</taxon>
        <taxon>Spermatophyta</taxon>
        <taxon>Magnoliopsida</taxon>
        <taxon>eudicotyledons</taxon>
        <taxon>Gunneridae</taxon>
        <taxon>Pentapetalae</taxon>
        <taxon>asterids</taxon>
        <taxon>lamiids</taxon>
        <taxon>Boraginales</taxon>
        <taxon>Boraginaceae</taxon>
        <taxon>Boraginoideae</taxon>
        <taxon>Lithospermeae</taxon>
        <taxon>Lithospermum</taxon>
    </lineage>
</organism>
<dbReference type="Proteomes" id="UP001454036">
    <property type="component" value="Unassembled WGS sequence"/>
</dbReference>
<sequence length="151" mass="17108">MQAPLQEHWDAIMRIICYLKGCPGQGILLRSDCDISLTEAEYYSMAVITSELKWLKALLESLGIQQPRPMTIFCDGKSALHIAQSPVFHERTKHIKVNCHYIRDALQDGIISTLYVSTNEQLADIFTKALSKQKFIYLVLKLGICNLHALT</sequence>
<proteinExistence type="predicted"/>
<comment type="caution">
    <text evidence="1">The sequence shown here is derived from an EMBL/GenBank/DDBJ whole genome shotgun (WGS) entry which is preliminary data.</text>
</comment>
<gene>
    <name evidence="1" type="ORF">LIER_33642</name>
</gene>
<reference evidence="1 2" key="1">
    <citation type="submission" date="2024-01" db="EMBL/GenBank/DDBJ databases">
        <title>The complete chloroplast genome sequence of Lithospermum erythrorhizon: insights into the phylogenetic relationship among Boraginaceae species and the maternal lineages of purple gromwells.</title>
        <authorList>
            <person name="Okada T."/>
            <person name="Watanabe K."/>
        </authorList>
    </citation>
    <scope>NUCLEOTIDE SEQUENCE [LARGE SCALE GENOMIC DNA]</scope>
</reference>
<name>A0AAV3RY73_LITER</name>
<dbReference type="AlphaFoldDB" id="A0AAV3RY73"/>
<dbReference type="PANTHER" id="PTHR11439:SF462">
    <property type="match status" value="1"/>
</dbReference>
<evidence type="ECO:0000313" key="2">
    <source>
        <dbReference type="Proteomes" id="UP001454036"/>
    </source>
</evidence>
<keyword evidence="2" id="KW-1185">Reference proteome</keyword>
<evidence type="ECO:0000313" key="1">
    <source>
        <dbReference type="EMBL" id="GAA0186354.1"/>
    </source>
</evidence>
<dbReference type="EMBL" id="BAABME010013617">
    <property type="protein sequence ID" value="GAA0186354.1"/>
    <property type="molecule type" value="Genomic_DNA"/>
</dbReference>
<accession>A0AAV3RY73</accession>
<protein>
    <recommendedName>
        <fullName evidence="3">Retrovirus-related Pol polyprotein from transposon TNT 1-94</fullName>
    </recommendedName>
</protein>
<evidence type="ECO:0008006" key="3">
    <source>
        <dbReference type="Google" id="ProtNLM"/>
    </source>
</evidence>
<dbReference type="PANTHER" id="PTHR11439">
    <property type="entry name" value="GAG-POL-RELATED RETROTRANSPOSON"/>
    <property type="match status" value="1"/>
</dbReference>
<dbReference type="CDD" id="cd09272">
    <property type="entry name" value="RNase_HI_RT_Ty1"/>
    <property type="match status" value="1"/>
</dbReference>